<dbReference type="CDD" id="cd07557">
    <property type="entry name" value="trimeric_dUTPase"/>
    <property type="match status" value="1"/>
</dbReference>
<evidence type="ECO:0000259" key="6">
    <source>
        <dbReference type="Pfam" id="PF00692"/>
    </source>
</evidence>
<dbReference type="KEGG" id="vg:65132047"/>
<evidence type="ECO:0000256" key="4">
    <source>
        <dbReference type="ARBA" id="ARBA00023080"/>
    </source>
</evidence>
<dbReference type="RefSeq" id="YP_010113516.1">
    <property type="nucleotide sequence ID" value="NC_055904.1"/>
</dbReference>
<feature type="domain" description="dUTPase-like" evidence="6">
    <location>
        <begin position="12"/>
        <end position="144"/>
    </location>
</feature>
<accession>A0A7M1RUA7</accession>
<dbReference type="InterPro" id="IPR008181">
    <property type="entry name" value="dUTPase"/>
</dbReference>
<dbReference type="SUPFAM" id="SSF51283">
    <property type="entry name" value="dUTPase-like"/>
    <property type="match status" value="1"/>
</dbReference>
<feature type="region of interest" description="Disordered" evidence="5">
    <location>
        <begin position="125"/>
        <end position="189"/>
    </location>
</feature>
<dbReference type="GO" id="GO:0006226">
    <property type="term" value="P:dUMP biosynthetic process"/>
    <property type="evidence" value="ECO:0007669"/>
    <property type="project" value="InterPro"/>
</dbReference>
<evidence type="ECO:0000256" key="1">
    <source>
        <dbReference type="ARBA" id="ARBA00006581"/>
    </source>
</evidence>
<dbReference type="GO" id="GO:0004170">
    <property type="term" value="F:dUTP diphosphatase activity"/>
    <property type="evidence" value="ECO:0007669"/>
    <property type="project" value="UniProtKB-EC"/>
</dbReference>
<protein>
    <recommendedName>
        <fullName evidence="2">dUTP diphosphatase</fullName>
        <ecNumber evidence="2">3.6.1.23</ecNumber>
    </recommendedName>
</protein>
<evidence type="ECO:0000256" key="3">
    <source>
        <dbReference type="ARBA" id="ARBA00022801"/>
    </source>
</evidence>
<dbReference type="Pfam" id="PF00692">
    <property type="entry name" value="dUTPase"/>
    <property type="match status" value="1"/>
</dbReference>
<dbReference type="EMBL" id="MT774411">
    <property type="protein sequence ID" value="QOR57876.1"/>
    <property type="molecule type" value="Genomic_DNA"/>
</dbReference>
<evidence type="ECO:0000256" key="2">
    <source>
        <dbReference type="ARBA" id="ARBA00012379"/>
    </source>
</evidence>
<dbReference type="PANTHER" id="PTHR11241">
    <property type="entry name" value="DEOXYURIDINE 5'-TRIPHOSPHATE NUCLEOTIDOHYDROLASE"/>
    <property type="match status" value="1"/>
</dbReference>
<reference evidence="7 8" key="1">
    <citation type="submission" date="2020-07" db="EMBL/GenBank/DDBJ databases">
        <title>Taxonomic proposal: Crassvirales, a new order of highly abundant and diverse bacterial viruses.</title>
        <authorList>
            <person name="Shkoporov A.N."/>
            <person name="Stockdale S.R."/>
            <person name="Guerin E."/>
            <person name="Ross R.P."/>
            <person name="Hill C."/>
        </authorList>
    </citation>
    <scope>NUCLEOTIDE SEQUENCE [LARGE SCALE GENOMIC DNA]</scope>
</reference>
<keyword evidence="8" id="KW-1185">Reference proteome</keyword>
<evidence type="ECO:0000313" key="7">
    <source>
        <dbReference type="EMBL" id="QOR57876.1"/>
    </source>
</evidence>
<sequence length="189" mass="20261">MIIKFKRLSEKAVQPSRATSGSAGYDLTCSRITTELNECGQVVLVYHTDLALEIPEGYEAQLRTRSSISKKSLRLCTGMSTIDSDYRGEISAKFIVTTDVVPSIYKEGERFAQLVIAKVESPEFQEADELSETDRGTGGFGSTGTGVMDSAATGLDQNAHDKDTEEQPAGDDQAAPEQAAGDTSAPEQA</sequence>
<comment type="similarity">
    <text evidence="1">Belongs to the dUTPase family.</text>
</comment>
<name>A0A7M1RUA7_9CAUD</name>
<dbReference type="Gene3D" id="2.70.40.10">
    <property type="match status" value="1"/>
</dbReference>
<dbReference type="PANTHER" id="PTHR11241:SF0">
    <property type="entry name" value="DEOXYURIDINE 5'-TRIPHOSPHATE NUCLEOTIDOHYDROLASE"/>
    <property type="match status" value="1"/>
</dbReference>
<dbReference type="NCBIfam" id="TIGR00576">
    <property type="entry name" value="dut"/>
    <property type="match status" value="1"/>
</dbReference>
<organism evidence="7 8">
    <name type="scientific">uncultured phage cr273_1</name>
    <dbReference type="NCBI Taxonomy" id="2772095"/>
    <lineage>
        <taxon>Viruses</taxon>
        <taxon>Duplodnaviria</taxon>
        <taxon>Heunggongvirae</taxon>
        <taxon>Uroviricota</taxon>
        <taxon>Caudoviricetes</taxon>
        <taxon>Crassvirales</taxon>
        <taxon>Suoliviridae</taxon>
        <taxon>Oafivirinae</taxon>
        <taxon>Buhlduvirus</taxon>
        <taxon>Buhlduvirus animalis</taxon>
    </lineage>
</organism>
<evidence type="ECO:0000313" key="8">
    <source>
        <dbReference type="Proteomes" id="UP000593824"/>
    </source>
</evidence>
<keyword evidence="4" id="KW-0546">Nucleotide metabolism</keyword>
<evidence type="ECO:0000256" key="5">
    <source>
        <dbReference type="SAM" id="MobiDB-lite"/>
    </source>
</evidence>
<dbReference type="NCBIfam" id="NF001862">
    <property type="entry name" value="PRK00601.1"/>
    <property type="match status" value="1"/>
</dbReference>
<proteinExistence type="inferred from homology"/>
<dbReference type="GeneID" id="65132047"/>
<dbReference type="EC" id="3.6.1.23" evidence="2"/>
<dbReference type="Proteomes" id="UP000593824">
    <property type="component" value="Segment"/>
</dbReference>
<dbReference type="InterPro" id="IPR036157">
    <property type="entry name" value="dUTPase-like_sf"/>
</dbReference>
<dbReference type="InterPro" id="IPR029054">
    <property type="entry name" value="dUTPase-like"/>
</dbReference>
<dbReference type="GO" id="GO:0046081">
    <property type="term" value="P:dUTP catabolic process"/>
    <property type="evidence" value="ECO:0007669"/>
    <property type="project" value="InterPro"/>
</dbReference>
<keyword evidence="3" id="KW-0378">Hydrolase</keyword>
<dbReference type="InterPro" id="IPR033704">
    <property type="entry name" value="dUTPase_trimeric"/>
</dbReference>
<dbReference type="GO" id="GO:0000287">
    <property type="term" value="F:magnesium ion binding"/>
    <property type="evidence" value="ECO:0007669"/>
    <property type="project" value="InterPro"/>
</dbReference>